<protein>
    <submittedName>
        <fullName evidence="2">Questin oxidase family protein</fullName>
    </submittedName>
</protein>
<evidence type="ECO:0000256" key="1">
    <source>
        <dbReference type="ARBA" id="ARBA00023002"/>
    </source>
</evidence>
<sequence length="341" mass="37287">MTHVQAHTFALAPWLELNLRQFPLEYGDQLSSHLPMALHALHSLGADEARMAAFFNSYGRRFEGMAAPSPAAPPQDWLSLWGDWSAYSALRCYFDLALAAEGRDVLLRRVLPELLPGVSAVAFHGAIRLAHALEGGHIGELAAALAYWASRWQQLPAPLVHSGVEPLSLSAWSERLVASASTWRSEAPLIFLRMMEASARPVFAELVWAAPSPAPTLLARVAELASLALGYYLHSANFTVLHMITGLRAVRVLGPWLPQDAQFQASAQAVLTQAFVAAYLAGRVQRREAPVDQLGLSWPALAKQASLSDDDHTIKLVHACQEEWAVYGDARYLQAAAFALR</sequence>
<gene>
    <name evidence="2" type="ORF">PRZ03_04610</name>
</gene>
<evidence type="ECO:0000313" key="3">
    <source>
        <dbReference type="Proteomes" id="UP001221189"/>
    </source>
</evidence>
<keyword evidence="1" id="KW-0560">Oxidoreductase</keyword>
<name>A0ABT5KA71_9BURK</name>
<comment type="caution">
    <text evidence="2">The sequence shown here is derived from an EMBL/GenBank/DDBJ whole genome shotgun (WGS) entry which is preliminary data.</text>
</comment>
<reference evidence="2 3" key="1">
    <citation type="submission" date="2022-10" db="EMBL/GenBank/DDBJ databases">
        <title>Paucibacter sp. hw1 Genome sequencing.</title>
        <authorList>
            <person name="Park S."/>
        </authorList>
    </citation>
    <scope>NUCLEOTIDE SEQUENCE [LARGE SCALE GENOMIC DNA]</scope>
    <source>
        <strain evidence="3">hw1</strain>
    </source>
</reference>
<dbReference type="InterPro" id="IPR025337">
    <property type="entry name" value="Questin_oxidase-like"/>
</dbReference>
<keyword evidence="3" id="KW-1185">Reference proteome</keyword>
<dbReference type="EMBL" id="JAQQXT010000002">
    <property type="protein sequence ID" value="MDC8770844.1"/>
    <property type="molecule type" value="Genomic_DNA"/>
</dbReference>
<accession>A0ABT5KA71</accession>
<evidence type="ECO:0000313" key="2">
    <source>
        <dbReference type="EMBL" id="MDC8770844.1"/>
    </source>
</evidence>
<dbReference type="PANTHER" id="PTHR35870">
    <property type="entry name" value="PROTEIN, PUTATIVE (AFU_ORTHOLOGUE AFUA_5G03330)-RELATED"/>
    <property type="match status" value="1"/>
</dbReference>
<dbReference type="Proteomes" id="UP001221189">
    <property type="component" value="Unassembled WGS sequence"/>
</dbReference>
<dbReference type="Pfam" id="PF14027">
    <property type="entry name" value="Questin_oxidase"/>
    <property type="match status" value="1"/>
</dbReference>
<proteinExistence type="predicted"/>
<organism evidence="2 3">
    <name type="scientific">Roseateles albus</name>
    <dbReference type="NCBI Taxonomy" id="2987525"/>
    <lineage>
        <taxon>Bacteria</taxon>
        <taxon>Pseudomonadati</taxon>
        <taxon>Pseudomonadota</taxon>
        <taxon>Betaproteobacteria</taxon>
        <taxon>Burkholderiales</taxon>
        <taxon>Sphaerotilaceae</taxon>
        <taxon>Roseateles</taxon>
    </lineage>
</organism>
<dbReference type="PANTHER" id="PTHR35870:SF1">
    <property type="entry name" value="PROTEIN, PUTATIVE (AFU_ORTHOLOGUE AFUA_5G03330)-RELATED"/>
    <property type="match status" value="1"/>
</dbReference>
<dbReference type="RefSeq" id="WP_273599220.1">
    <property type="nucleotide sequence ID" value="NZ_JAQQXT010000002.1"/>
</dbReference>